<dbReference type="InterPro" id="IPR039448">
    <property type="entry name" value="Beta_helix"/>
</dbReference>
<name>A0ABP0VBI6_9BRYO</name>
<dbReference type="Pfam" id="PF13229">
    <property type="entry name" value="Beta_helix"/>
    <property type="match status" value="1"/>
</dbReference>
<reference evidence="3" key="1">
    <citation type="submission" date="2024-02" db="EMBL/GenBank/DDBJ databases">
        <authorList>
            <consortium name="ELIXIR-Norway"/>
            <consortium name="Elixir Norway"/>
        </authorList>
    </citation>
    <scope>NUCLEOTIDE SEQUENCE</scope>
</reference>
<dbReference type="InterPro" id="IPR011050">
    <property type="entry name" value="Pectin_lyase_fold/virulence"/>
</dbReference>
<dbReference type="SUPFAM" id="SSF51126">
    <property type="entry name" value="Pectin lyase-like"/>
    <property type="match status" value="1"/>
</dbReference>
<dbReference type="InterPro" id="IPR012334">
    <property type="entry name" value="Pectin_lyas_fold"/>
</dbReference>
<organism evidence="3 4">
    <name type="scientific">Sphagnum jensenii</name>
    <dbReference type="NCBI Taxonomy" id="128206"/>
    <lineage>
        <taxon>Eukaryota</taxon>
        <taxon>Viridiplantae</taxon>
        <taxon>Streptophyta</taxon>
        <taxon>Embryophyta</taxon>
        <taxon>Bryophyta</taxon>
        <taxon>Sphagnophytina</taxon>
        <taxon>Sphagnopsida</taxon>
        <taxon>Sphagnales</taxon>
        <taxon>Sphagnaceae</taxon>
        <taxon>Sphagnum</taxon>
    </lineage>
</organism>
<evidence type="ECO:0000259" key="2">
    <source>
        <dbReference type="Pfam" id="PF21231"/>
    </source>
</evidence>
<proteinExistence type="predicted"/>
<evidence type="ECO:0000313" key="3">
    <source>
        <dbReference type="EMBL" id="CAK9251798.1"/>
    </source>
</evidence>
<dbReference type="InterPro" id="IPR006626">
    <property type="entry name" value="PbH1"/>
</dbReference>
<sequence length="578" mass="64885">MASVAAAQRQGREFRRLNKTLEEVRIIVRGGVYQLDRPLFFRPEDSGNDTRPTVIESAPNEWPVLSGGVVVKGWRKLTEEIAGLPASSKGQIWVAEAPLFDGKTVKFRQLWINEWKAVRAREPNGENMERIISWSPDKKEICIPVAIGTVIRNLSGIEMTIIQQWTIAVLRINSVRVEANEVCVTFHEPESKIEFEHPYPMLTSNSAFFLANAAAFLDKPGEWFQTPDGRILYWPRSNDDLTKAKVVIPALDTLVQISGSLDRPVEHITFKGIKFSHTSWMRPSEFGHVGDQAGMYITDSYKLTPAGTPENVKLDNQAWVERPPAAVSASGAHHIRFERCRFEHLASAGLDFVSGTHDDVIEGCVFRDIGGNGIQIGSFQDGHGVENHIPYNPADEREICTRERIANNLVTDCTNEDWGCVGIAIGYGRDIVIEHNEINNLSYSGISLGWGWNSKPNAMRNNKIHANHIHNVVQRVADSGGIYTLSPQPNTVISENYIHDISPGQWAHNRGAWSYVYLDEGSNFMTVRDNWCSEEKFFKNQNGPDNKWDRNGPTVAKSIQDNAGLETPFRDLLLDKTQ</sequence>
<dbReference type="Pfam" id="PF21231">
    <property type="entry name" value="GH141_M"/>
    <property type="match status" value="1"/>
</dbReference>
<dbReference type="InterPro" id="IPR048482">
    <property type="entry name" value="GH141_ins"/>
</dbReference>
<accession>A0ABP0VBI6</accession>
<keyword evidence="4" id="KW-1185">Reference proteome</keyword>
<dbReference type="EMBL" id="CAXAQS010000488">
    <property type="protein sequence ID" value="CAK9251798.1"/>
    <property type="molecule type" value="Genomic_DNA"/>
</dbReference>
<evidence type="ECO:0000313" key="4">
    <source>
        <dbReference type="Proteomes" id="UP001497444"/>
    </source>
</evidence>
<protein>
    <recommendedName>
        <fullName evidence="5">Right handed beta helix domain-containing protein</fullName>
    </recommendedName>
</protein>
<dbReference type="PANTHER" id="PTHR36453:SF1">
    <property type="entry name" value="RIGHT HANDED BETA HELIX DOMAIN-CONTAINING PROTEIN"/>
    <property type="match status" value="1"/>
</dbReference>
<comment type="caution">
    <text evidence="3">The sequence shown here is derived from an EMBL/GenBank/DDBJ whole genome shotgun (WGS) entry which is preliminary data.</text>
</comment>
<dbReference type="Gene3D" id="2.160.20.10">
    <property type="entry name" value="Single-stranded right-handed beta-helix, Pectin lyase-like"/>
    <property type="match status" value="2"/>
</dbReference>
<evidence type="ECO:0000259" key="1">
    <source>
        <dbReference type="Pfam" id="PF13229"/>
    </source>
</evidence>
<feature type="domain" description="GH141-like insertion" evidence="2">
    <location>
        <begin position="90"/>
        <end position="236"/>
    </location>
</feature>
<gene>
    <name evidence="3" type="ORF">CSSPJE1EN1_LOCUS27176</name>
</gene>
<evidence type="ECO:0008006" key="5">
    <source>
        <dbReference type="Google" id="ProtNLM"/>
    </source>
</evidence>
<feature type="domain" description="Right handed beta helix" evidence="1">
    <location>
        <begin position="326"/>
        <end position="468"/>
    </location>
</feature>
<dbReference type="PANTHER" id="PTHR36453">
    <property type="entry name" value="SECRETED PROTEIN-RELATED"/>
    <property type="match status" value="1"/>
</dbReference>
<dbReference type="Proteomes" id="UP001497444">
    <property type="component" value="Unassembled WGS sequence"/>
</dbReference>
<dbReference type="SMART" id="SM00710">
    <property type="entry name" value="PbH1"/>
    <property type="match status" value="6"/>
</dbReference>